<evidence type="ECO:0000256" key="1">
    <source>
        <dbReference type="ARBA" id="ARBA00004123"/>
    </source>
</evidence>
<sequence>MQSWRSRRARRQVSESDLPSGVPPQNGLTFNVWYNKWSQGGSGHGRERFVSPFRLDTRRDPGTTLAGSDARFCLYFARGCCVLGPKCTYLHHIPDESDAANPLFSGSSDCFGRQKFAELREDMGGVGSFNSHNATLYVGGISGALNGRALKPAQIESRLRFMFTRLGSIERIRYVEDKNCAFVKYRRQLSAEFAREVMMNQTLLLPNDREWDQRLEGAGLLVKWARDDPNPEAQQHQRQNDKKHMLQLLKTIVAGAEEKEADTSKAEELPEPKDTLSPFLQQAKKRLHARGIELEPALKRLRADTTEIEPR</sequence>
<dbReference type="Proteomes" id="UP001377567">
    <property type="component" value="Unassembled WGS sequence"/>
</dbReference>
<dbReference type="GO" id="GO:0036002">
    <property type="term" value="F:pre-mRNA binding"/>
    <property type="evidence" value="ECO:0007669"/>
    <property type="project" value="TreeGrafter"/>
</dbReference>
<comment type="subunit">
    <text evidence="3">Associated with the spliceosome.</text>
</comment>
<protein>
    <recommendedName>
        <fullName evidence="4">Pre-mRNA-splicing factor CWC2</fullName>
    </recommendedName>
</protein>
<accession>A0AAV5S1S0</accession>
<dbReference type="InterPro" id="IPR035979">
    <property type="entry name" value="RBD_domain_sf"/>
</dbReference>
<keyword evidence="12" id="KW-0539">Nucleus</keyword>
<evidence type="ECO:0000256" key="12">
    <source>
        <dbReference type="ARBA" id="ARBA00023242"/>
    </source>
</evidence>
<dbReference type="PROSITE" id="PS50102">
    <property type="entry name" value="RRM"/>
    <property type="match status" value="1"/>
</dbReference>
<proteinExistence type="inferred from homology"/>
<evidence type="ECO:0000256" key="5">
    <source>
        <dbReference type="ARBA" id="ARBA00022664"/>
    </source>
</evidence>
<dbReference type="GO" id="GO:0017070">
    <property type="term" value="F:U6 snRNA binding"/>
    <property type="evidence" value="ECO:0007669"/>
    <property type="project" value="TreeGrafter"/>
</dbReference>
<dbReference type="EMBL" id="BTGD01000013">
    <property type="protein sequence ID" value="GMM57646.1"/>
    <property type="molecule type" value="Genomic_DNA"/>
</dbReference>
<evidence type="ECO:0000256" key="9">
    <source>
        <dbReference type="ARBA" id="ARBA00022833"/>
    </source>
</evidence>
<dbReference type="Pfam" id="PF16131">
    <property type="entry name" value="Torus"/>
    <property type="match status" value="1"/>
</dbReference>
<dbReference type="GO" id="GO:0000974">
    <property type="term" value="C:Prp19 complex"/>
    <property type="evidence" value="ECO:0007669"/>
    <property type="project" value="TreeGrafter"/>
</dbReference>
<evidence type="ECO:0000256" key="2">
    <source>
        <dbReference type="ARBA" id="ARBA00008024"/>
    </source>
</evidence>
<evidence type="ECO:0000256" key="3">
    <source>
        <dbReference type="ARBA" id="ARBA00011524"/>
    </source>
</evidence>
<reference evidence="20 21" key="1">
    <citation type="journal article" date="2023" name="Elife">
        <title>Identification of key yeast species and microbe-microbe interactions impacting larval growth of Drosophila in the wild.</title>
        <authorList>
            <person name="Mure A."/>
            <person name="Sugiura Y."/>
            <person name="Maeda R."/>
            <person name="Honda K."/>
            <person name="Sakurai N."/>
            <person name="Takahashi Y."/>
            <person name="Watada M."/>
            <person name="Katoh T."/>
            <person name="Gotoh A."/>
            <person name="Gotoh Y."/>
            <person name="Taniguchi I."/>
            <person name="Nakamura K."/>
            <person name="Hayashi T."/>
            <person name="Katayama T."/>
            <person name="Uemura T."/>
            <person name="Hattori Y."/>
        </authorList>
    </citation>
    <scope>NUCLEOTIDE SEQUENCE [LARGE SCALE GENOMIC DNA]</scope>
    <source>
        <strain evidence="20 21">KH-74</strain>
    </source>
</reference>
<dbReference type="Gene3D" id="3.30.70.330">
    <property type="match status" value="1"/>
</dbReference>
<comment type="caution">
    <text evidence="20">The sequence shown here is derived from an EMBL/GenBank/DDBJ whole genome shotgun (WGS) entry which is preliminary data.</text>
</comment>
<comment type="function">
    <text evidence="14">Involved in the first step of pre-mRNA splicing. Required for cell growth and cell cycle control. Plays a role in the levels of the U1, U4, U5 and U6 snRNAs and the maintenance of the U4/U6 snRNA complex. May provide the link between the 'nineteen complex' NTC spliceosome protein complex and the spliceosome through the U6 snRNA. Associates predominantly with U6 snRNAs in assembled active spliceosomes. Binds directly to the internal stem-loop (ISL) domain of the U6 snRNA and to the pre-mRNA intron near the 5' splice site during the activation and catalytic phases of the spliceosome cycle.</text>
</comment>
<dbReference type="GO" id="GO:0071007">
    <property type="term" value="C:U2-type catalytic step 2 spliceosome"/>
    <property type="evidence" value="ECO:0007669"/>
    <property type="project" value="TreeGrafter"/>
</dbReference>
<dbReference type="PROSITE" id="PS50103">
    <property type="entry name" value="ZF_C3H1"/>
    <property type="match status" value="1"/>
</dbReference>
<evidence type="ECO:0000259" key="19">
    <source>
        <dbReference type="PROSITE" id="PS50103"/>
    </source>
</evidence>
<dbReference type="InterPro" id="IPR012677">
    <property type="entry name" value="Nucleotide-bd_a/b_plait_sf"/>
</dbReference>
<dbReference type="GO" id="GO:0008380">
    <property type="term" value="P:RNA splicing"/>
    <property type="evidence" value="ECO:0007669"/>
    <property type="project" value="UniProtKB-KW"/>
</dbReference>
<evidence type="ECO:0000313" key="21">
    <source>
        <dbReference type="Proteomes" id="UP001377567"/>
    </source>
</evidence>
<evidence type="ECO:0000256" key="4">
    <source>
        <dbReference type="ARBA" id="ARBA00017295"/>
    </source>
</evidence>
<dbReference type="GO" id="GO:0008270">
    <property type="term" value="F:zinc ion binding"/>
    <property type="evidence" value="ECO:0007669"/>
    <property type="project" value="UniProtKB-KW"/>
</dbReference>
<organism evidence="20 21">
    <name type="scientific">Maudiozyma humilis</name>
    <name type="common">Sour dough yeast</name>
    <name type="synonym">Kazachstania humilis</name>
    <dbReference type="NCBI Taxonomy" id="51915"/>
    <lineage>
        <taxon>Eukaryota</taxon>
        <taxon>Fungi</taxon>
        <taxon>Dikarya</taxon>
        <taxon>Ascomycota</taxon>
        <taxon>Saccharomycotina</taxon>
        <taxon>Saccharomycetes</taxon>
        <taxon>Saccharomycetales</taxon>
        <taxon>Saccharomycetaceae</taxon>
        <taxon>Maudiozyma</taxon>
    </lineage>
</organism>
<evidence type="ECO:0000256" key="6">
    <source>
        <dbReference type="ARBA" id="ARBA00022723"/>
    </source>
</evidence>
<dbReference type="InterPro" id="IPR036855">
    <property type="entry name" value="Znf_CCCH_sf"/>
</dbReference>
<evidence type="ECO:0000256" key="14">
    <source>
        <dbReference type="ARBA" id="ARBA00025224"/>
    </source>
</evidence>
<evidence type="ECO:0000256" key="11">
    <source>
        <dbReference type="ARBA" id="ARBA00023187"/>
    </source>
</evidence>
<keyword evidence="8 16" id="KW-0863">Zinc-finger</keyword>
<dbReference type="SUPFAM" id="SSF54928">
    <property type="entry name" value="RNA-binding domain, RBD"/>
    <property type="match status" value="1"/>
</dbReference>
<feature type="domain" description="RRM" evidence="18">
    <location>
        <begin position="134"/>
        <end position="227"/>
    </location>
</feature>
<keyword evidence="6 16" id="KW-0479">Metal-binding</keyword>
<evidence type="ECO:0000256" key="13">
    <source>
        <dbReference type="ARBA" id="ARBA00023306"/>
    </source>
</evidence>
<comment type="similarity">
    <text evidence="2">Belongs to the RRM CWC2 family.</text>
</comment>
<keyword evidence="21" id="KW-1185">Reference proteome</keyword>
<dbReference type="InterPro" id="IPR000571">
    <property type="entry name" value="Znf_CCCH"/>
</dbReference>
<feature type="compositionally biased region" description="Basic and acidic residues" evidence="17">
    <location>
        <begin position="258"/>
        <end position="274"/>
    </location>
</feature>
<evidence type="ECO:0000313" key="20">
    <source>
        <dbReference type="EMBL" id="GMM57646.1"/>
    </source>
</evidence>
<evidence type="ECO:0000256" key="15">
    <source>
        <dbReference type="PROSITE-ProRule" id="PRU00176"/>
    </source>
</evidence>
<dbReference type="InterPro" id="IPR000504">
    <property type="entry name" value="RRM_dom"/>
</dbReference>
<keyword evidence="9 16" id="KW-0862">Zinc</keyword>
<feature type="zinc finger region" description="C3H1-type" evidence="16">
    <location>
        <begin position="67"/>
        <end position="94"/>
    </location>
</feature>
<evidence type="ECO:0000256" key="17">
    <source>
        <dbReference type="SAM" id="MobiDB-lite"/>
    </source>
</evidence>
<evidence type="ECO:0000256" key="8">
    <source>
        <dbReference type="ARBA" id="ARBA00022771"/>
    </source>
</evidence>
<name>A0AAV5S1S0_MAUHU</name>
<dbReference type="AlphaFoldDB" id="A0AAV5S1S0"/>
<dbReference type="InterPro" id="IPR032297">
    <property type="entry name" value="Torus"/>
</dbReference>
<dbReference type="InterPro" id="IPR039171">
    <property type="entry name" value="Cwc2/Slt11"/>
</dbReference>
<dbReference type="SUPFAM" id="SSF90229">
    <property type="entry name" value="CCCH zinc finger"/>
    <property type="match status" value="1"/>
</dbReference>
<dbReference type="PANTHER" id="PTHR14089:SF2">
    <property type="entry name" value="PRE-MRNA-SPLICING FACTOR CWC2"/>
    <property type="match status" value="1"/>
</dbReference>
<feature type="domain" description="C3H1-type" evidence="19">
    <location>
        <begin position="67"/>
        <end position="94"/>
    </location>
</feature>
<dbReference type="PANTHER" id="PTHR14089">
    <property type="entry name" value="PRE-MRNA-SPLICING FACTOR RBM22"/>
    <property type="match status" value="1"/>
</dbReference>
<comment type="subcellular location">
    <subcellularLocation>
        <location evidence="1">Nucleus</location>
    </subcellularLocation>
</comment>
<evidence type="ECO:0000256" key="7">
    <source>
        <dbReference type="ARBA" id="ARBA00022728"/>
    </source>
</evidence>
<keyword evidence="11" id="KW-0508">mRNA splicing</keyword>
<feature type="compositionally biased region" description="Basic residues" evidence="17">
    <location>
        <begin position="1"/>
        <end position="11"/>
    </location>
</feature>
<dbReference type="GO" id="GO:0006397">
    <property type="term" value="P:mRNA processing"/>
    <property type="evidence" value="ECO:0007669"/>
    <property type="project" value="UniProtKB-KW"/>
</dbReference>
<keyword evidence="10 15" id="KW-0694">RNA-binding</keyword>
<gene>
    <name evidence="20" type="ORF">DAKH74_042620</name>
</gene>
<feature type="region of interest" description="Disordered" evidence="17">
    <location>
        <begin position="258"/>
        <end position="281"/>
    </location>
</feature>
<keyword evidence="5" id="KW-0507">mRNA processing</keyword>
<evidence type="ECO:0000256" key="10">
    <source>
        <dbReference type="ARBA" id="ARBA00022884"/>
    </source>
</evidence>
<feature type="region of interest" description="Disordered" evidence="17">
    <location>
        <begin position="1"/>
        <end position="22"/>
    </location>
</feature>
<evidence type="ECO:0000259" key="18">
    <source>
        <dbReference type="PROSITE" id="PS50102"/>
    </source>
</evidence>
<dbReference type="GO" id="GO:0071006">
    <property type="term" value="C:U2-type catalytic step 1 spliceosome"/>
    <property type="evidence" value="ECO:0007669"/>
    <property type="project" value="TreeGrafter"/>
</dbReference>
<keyword evidence="13" id="KW-0131">Cell cycle</keyword>
<keyword evidence="7" id="KW-0747">Spliceosome</keyword>
<evidence type="ECO:0000256" key="16">
    <source>
        <dbReference type="PROSITE-ProRule" id="PRU00723"/>
    </source>
</evidence>